<evidence type="ECO:0000313" key="2">
    <source>
        <dbReference type="EMBL" id="KAG7168564.1"/>
    </source>
</evidence>
<reference evidence="2" key="1">
    <citation type="journal article" date="2021" name="Sci. Adv.">
        <title>The American lobster genome reveals insights on longevity, neural, and immune adaptations.</title>
        <authorList>
            <person name="Polinski J.M."/>
            <person name="Zimin A.V."/>
            <person name="Clark K.F."/>
            <person name="Kohn A.B."/>
            <person name="Sadowski N."/>
            <person name="Timp W."/>
            <person name="Ptitsyn A."/>
            <person name="Khanna P."/>
            <person name="Romanova D.Y."/>
            <person name="Williams P."/>
            <person name="Greenwood S.J."/>
            <person name="Moroz L.L."/>
            <person name="Walt D.R."/>
            <person name="Bodnar A.G."/>
        </authorList>
    </citation>
    <scope>NUCLEOTIDE SEQUENCE</scope>
    <source>
        <strain evidence="2">GMGI-L3</strain>
    </source>
</reference>
<dbReference type="PANTHER" id="PTHR13490:SF0">
    <property type="entry name" value="SMALL RIBOSOMAL SUBUNIT PROTEIN MS35"/>
    <property type="match status" value="1"/>
</dbReference>
<organism evidence="2 3">
    <name type="scientific">Homarus americanus</name>
    <name type="common">American lobster</name>
    <dbReference type="NCBI Taxonomy" id="6706"/>
    <lineage>
        <taxon>Eukaryota</taxon>
        <taxon>Metazoa</taxon>
        <taxon>Ecdysozoa</taxon>
        <taxon>Arthropoda</taxon>
        <taxon>Crustacea</taxon>
        <taxon>Multicrustacea</taxon>
        <taxon>Malacostraca</taxon>
        <taxon>Eumalacostraca</taxon>
        <taxon>Eucarida</taxon>
        <taxon>Decapoda</taxon>
        <taxon>Pleocyemata</taxon>
        <taxon>Astacidea</taxon>
        <taxon>Nephropoidea</taxon>
        <taxon>Nephropidae</taxon>
        <taxon>Homarus</taxon>
    </lineage>
</organism>
<evidence type="ECO:0000259" key="1">
    <source>
        <dbReference type="Pfam" id="PF10213"/>
    </source>
</evidence>
<dbReference type="Pfam" id="PF10213">
    <property type="entry name" value="MRP-S28"/>
    <property type="match status" value="1"/>
</dbReference>
<dbReference type="GO" id="GO:0032543">
    <property type="term" value="P:mitochondrial translation"/>
    <property type="evidence" value="ECO:0007669"/>
    <property type="project" value="InterPro"/>
</dbReference>
<comment type="caution">
    <text evidence="2">The sequence shown here is derived from an EMBL/GenBank/DDBJ whole genome shotgun (WGS) entry which is preliminary data.</text>
</comment>
<sequence length="256" mass="29339">MTVKVGSGHLLHFTFFFLLILTTLLLDKFGQLFLSQLFPSMTQELLLHLFLLNVLEPLTSHLTGKLNNVLHILIDCGEARKVSLKSLDLDDHGRDKLLRLVKDRYDAATDCLTIVADRCPLSQQNYDYCQYLLTVLYNESMVSTGYENLNYSLIPDYPPLLTLLWVPCQVSLSNNTVVKTEPWEHEKEVADRERYLWEGSPSQARFQTIISAKEDCTPEEVIKDYEQVVTDLHNEGEDEPTLSRYRESVLKVVGLA</sequence>
<name>A0A8J5KFG5_HOMAM</name>
<accession>A0A8J5KFG5</accession>
<keyword evidence="2" id="KW-0689">Ribosomal protein</keyword>
<protein>
    <submittedName>
        <fullName evidence="2">28S ribosomal protein S35-like 1</fullName>
    </submittedName>
</protein>
<gene>
    <name evidence="2" type="primary">Mrps35-L1</name>
    <name evidence="2" type="ORF">Hamer_G002653</name>
</gene>
<dbReference type="GO" id="GO:0003735">
    <property type="term" value="F:structural constituent of ribosome"/>
    <property type="evidence" value="ECO:0007669"/>
    <property type="project" value="InterPro"/>
</dbReference>
<feature type="domain" description="Small ribosomal subunit protein mS35 mitochondrial conserved" evidence="1">
    <location>
        <begin position="81"/>
        <end position="142"/>
    </location>
</feature>
<dbReference type="AlphaFoldDB" id="A0A8J5KFG5"/>
<keyword evidence="3" id="KW-1185">Reference proteome</keyword>
<dbReference type="InterPro" id="IPR019349">
    <property type="entry name" value="Ribosomal_mS35_mit"/>
</dbReference>
<dbReference type="PANTHER" id="PTHR13490">
    <property type="entry name" value="MITOCHONDRIAL 28S RIBOSOMAL PROTEIN S28"/>
    <property type="match status" value="1"/>
</dbReference>
<dbReference type="Proteomes" id="UP000747542">
    <property type="component" value="Unassembled WGS sequence"/>
</dbReference>
<evidence type="ECO:0000313" key="3">
    <source>
        <dbReference type="Proteomes" id="UP000747542"/>
    </source>
</evidence>
<dbReference type="GO" id="GO:0005763">
    <property type="term" value="C:mitochondrial small ribosomal subunit"/>
    <property type="evidence" value="ECO:0007669"/>
    <property type="project" value="TreeGrafter"/>
</dbReference>
<dbReference type="InterPro" id="IPR039848">
    <property type="entry name" value="Ribosomal_mS35_mt"/>
</dbReference>
<keyword evidence="2" id="KW-0687">Ribonucleoprotein</keyword>
<dbReference type="EMBL" id="JAHLQT010020073">
    <property type="protein sequence ID" value="KAG7168564.1"/>
    <property type="molecule type" value="Genomic_DNA"/>
</dbReference>
<proteinExistence type="predicted"/>